<sequence length="113" mass="13668">MYSIEEIFGHRVKELRKSRNLSQQDYADFIGVHYKTIWSIETGKHSVHFDNIKRIIDAENIPPMYLFMTDEELNIYKHQCINDETFNIYSKLDFEDKQAIKRMIENAYMKRNL</sequence>
<dbReference type="Gene3D" id="1.10.260.40">
    <property type="entry name" value="lambda repressor-like DNA-binding domains"/>
    <property type="match status" value="1"/>
</dbReference>
<evidence type="ECO:0000313" key="3">
    <source>
        <dbReference type="EMBL" id="HIU92730.1"/>
    </source>
</evidence>
<accession>A0A9D1N0D0</accession>
<evidence type="ECO:0000256" key="1">
    <source>
        <dbReference type="ARBA" id="ARBA00023125"/>
    </source>
</evidence>
<organism evidence="3 4">
    <name type="scientific">Candidatus Limenecus avicola</name>
    <dbReference type="NCBI Taxonomy" id="2840847"/>
    <lineage>
        <taxon>Bacteria</taxon>
        <taxon>Bacillati</taxon>
        <taxon>Bacillota</taxon>
        <taxon>Clostridia</taxon>
        <taxon>Eubacteriales</taxon>
        <taxon>Clostridiaceae</taxon>
        <taxon>Clostridiaceae incertae sedis</taxon>
        <taxon>Candidatus Limenecus</taxon>
    </lineage>
</organism>
<proteinExistence type="predicted"/>
<dbReference type="AlphaFoldDB" id="A0A9D1N0D0"/>
<comment type="caution">
    <text evidence="3">The sequence shown here is derived from an EMBL/GenBank/DDBJ whole genome shotgun (WGS) entry which is preliminary data.</text>
</comment>
<feature type="domain" description="HTH cro/C1-type" evidence="2">
    <location>
        <begin position="12"/>
        <end position="66"/>
    </location>
</feature>
<dbReference type="PANTHER" id="PTHR46558:SF11">
    <property type="entry name" value="HTH-TYPE TRANSCRIPTIONAL REGULATOR XRE"/>
    <property type="match status" value="1"/>
</dbReference>
<dbReference type="Pfam" id="PF01381">
    <property type="entry name" value="HTH_3"/>
    <property type="match status" value="1"/>
</dbReference>
<dbReference type="SUPFAM" id="SSF47413">
    <property type="entry name" value="lambda repressor-like DNA-binding domains"/>
    <property type="match status" value="1"/>
</dbReference>
<name>A0A9D1N0D0_9CLOT</name>
<evidence type="ECO:0000259" key="2">
    <source>
        <dbReference type="PROSITE" id="PS50943"/>
    </source>
</evidence>
<dbReference type="SMART" id="SM00530">
    <property type="entry name" value="HTH_XRE"/>
    <property type="match status" value="1"/>
</dbReference>
<evidence type="ECO:0000313" key="4">
    <source>
        <dbReference type="Proteomes" id="UP000886748"/>
    </source>
</evidence>
<dbReference type="GO" id="GO:0003677">
    <property type="term" value="F:DNA binding"/>
    <property type="evidence" value="ECO:0007669"/>
    <property type="project" value="UniProtKB-KW"/>
</dbReference>
<gene>
    <name evidence="3" type="ORF">IAD26_06300</name>
</gene>
<dbReference type="InterPro" id="IPR001387">
    <property type="entry name" value="Cro/C1-type_HTH"/>
</dbReference>
<reference evidence="3" key="1">
    <citation type="submission" date="2020-10" db="EMBL/GenBank/DDBJ databases">
        <authorList>
            <person name="Gilroy R."/>
        </authorList>
    </citation>
    <scope>NUCLEOTIDE SEQUENCE</scope>
    <source>
        <strain evidence="3">CHK154-7741</strain>
    </source>
</reference>
<dbReference type="PANTHER" id="PTHR46558">
    <property type="entry name" value="TRACRIPTIONAL REGULATORY PROTEIN-RELATED-RELATED"/>
    <property type="match status" value="1"/>
</dbReference>
<protein>
    <submittedName>
        <fullName evidence="3">Helix-turn-helix transcriptional regulator</fullName>
    </submittedName>
</protein>
<dbReference type="PROSITE" id="PS50943">
    <property type="entry name" value="HTH_CROC1"/>
    <property type="match status" value="1"/>
</dbReference>
<reference evidence="3" key="2">
    <citation type="journal article" date="2021" name="PeerJ">
        <title>Extensive microbial diversity within the chicken gut microbiome revealed by metagenomics and culture.</title>
        <authorList>
            <person name="Gilroy R."/>
            <person name="Ravi A."/>
            <person name="Getino M."/>
            <person name="Pursley I."/>
            <person name="Horton D.L."/>
            <person name="Alikhan N.F."/>
            <person name="Baker D."/>
            <person name="Gharbi K."/>
            <person name="Hall N."/>
            <person name="Watson M."/>
            <person name="Adriaenssens E.M."/>
            <person name="Foster-Nyarko E."/>
            <person name="Jarju S."/>
            <person name="Secka A."/>
            <person name="Antonio M."/>
            <person name="Oren A."/>
            <person name="Chaudhuri R.R."/>
            <person name="La Ragione R."/>
            <person name="Hildebrand F."/>
            <person name="Pallen M.J."/>
        </authorList>
    </citation>
    <scope>NUCLEOTIDE SEQUENCE</scope>
    <source>
        <strain evidence="3">CHK154-7741</strain>
    </source>
</reference>
<keyword evidence="1" id="KW-0238">DNA-binding</keyword>
<dbReference type="Proteomes" id="UP000886748">
    <property type="component" value="Unassembled WGS sequence"/>
</dbReference>
<dbReference type="InterPro" id="IPR010982">
    <property type="entry name" value="Lambda_DNA-bd_dom_sf"/>
</dbReference>
<dbReference type="EMBL" id="DVOD01000046">
    <property type="protein sequence ID" value="HIU92730.1"/>
    <property type="molecule type" value="Genomic_DNA"/>
</dbReference>
<dbReference type="CDD" id="cd00093">
    <property type="entry name" value="HTH_XRE"/>
    <property type="match status" value="1"/>
</dbReference>